<feature type="transmembrane region" description="Helical" evidence="1">
    <location>
        <begin position="79"/>
        <end position="97"/>
    </location>
</feature>
<dbReference type="InParanoid" id="D2VPQ3"/>
<gene>
    <name evidence="2" type="ORF">NAEGRDRAFT_70945</name>
</gene>
<dbReference type="RefSeq" id="XP_002673914.1">
    <property type="nucleotide sequence ID" value="XM_002673868.1"/>
</dbReference>
<organism evidence="3">
    <name type="scientific">Naegleria gruberi</name>
    <name type="common">Amoeba</name>
    <dbReference type="NCBI Taxonomy" id="5762"/>
    <lineage>
        <taxon>Eukaryota</taxon>
        <taxon>Discoba</taxon>
        <taxon>Heterolobosea</taxon>
        <taxon>Tetramitia</taxon>
        <taxon>Eutetramitia</taxon>
        <taxon>Vahlkampfiidae</taxon>
        <taxon>Naegleria</taxon>
    </lineage>
</organism>
<reference evidence="2 3" key="1">
    <citation type="journal article" date="2010" name="Cell">
        <title>The genome of Naegleria gruberi illuminates early eukaryotic versatility.</title>
        <authorList>
            <person name="Fritz-Laylin L.K."/>
            <person name="Prochnik S.E."/>
            <person name="Ginger M.L."/>
            <person name="Dacks J.B."/>
            <person name="Carpenter M.L."/>
            <person name="Field M.C."/>
            <person name="Kuo A."/>
            <person name="Paredez A."/>
            <person name="Chapman J."/>
            <person name="Pham J."/>
            <person name="Shu S."/>
            <person name="Neupane R."/>
            <person name="Cipriano M."/>
            <person name="Mancuso J."/>
            <person name="Tu H."/>
            <person name="Salamov A."/>
            <person name="Lindquist E."/>
            <person name="Shapiro H."/>
            <person name="Lucas S."/>
            <person name="Grigoriev I.V."/>
            <person name="Cande W.Z."/>
            <person name="Fulton C."/>
            <person name="Rokhsar D.S."/>
            <person name="Dawson S.C."/>
        </authorList>
    </citation>
    <scope>NUCLEOTIDE SEQUENCE [LARGE SCALE GENOMIC DNA]</scope>
    <source>
        <strain evidence="2 3">NEG-M</strain>
    </source>
</reference>
<keyword evidence="1" id="KW-0812">Transmembrane</keyword>
<dbReference type="KEGG" id="ngr:NAEGRDRAFT_70945"/>
<dbReference type="VEuPathDB" id="AmoebaDB:NAEGRDRAFT_70945"/>
<keyword evidence="1" id="KW-1133">Transmembrane helix</keyword>
<dbReference type="GeneID" id="8851132"/>
<accession>D2VPQ3</accession>
<dbReference type="OMA" id="HLDYIIM"/>
<sequence>MHAKHLLISSGLVEICWAIVLGWYLALSIIARPRKIPPFNNFRRVLQAHIDYILMGMLQMGVAVATSDVMVLPDWVVKMFVFGAWANASSFLIFAVSEDYVNYMVVKIFSVISFLSLTIVFPYIAMEYISKTME</sequence>
<evidence type="ECO:0000313" key="3">
    <source>
        <dbReference type="Proteomes" id="UP000006671"/>
    </source>
</evidence>
<protein>
    <submittedName>
        <fullName evidence="2">Predicted protein</fullName>
    </submittedName>
</protein>
<dbReference type="OrthoDB" id="10256939at2759"/>
<feature type="transmembrane region" description="Helical" evidence="1">
    <location>
        <begin position="104"/>
        <end position="125"/>
    </location>
</feature>
<name>D2VPQ3_NAEGR</name>
<keyword evidence="1" id="KW-0472">Membrane</keyword>
<evidence type="ECO:0000313" key="2">
    <source>
        <dbReference type="EMBL" id="EFC41170.1"/>
    </source>
</evidence>
<dbReference type="Proteomes" id="UP000006671">
    <property type="component" value="Unassembled WGS sequence"/>
</dbReference>
<feature type="transmembrane region" description="Helical" evidence="1">
    <location>
        <begin position="52"/>
        <end position="73"/>
    </location>
</feature>
<proteinExistence type="predicted"/>
<feature type="transmembrane region" description="Helical" evidence="1">
    <location>
        <begin position="6"/>
        <end position="31"/>
    </location>
</feature>
<evidence type="ECO:0000256" key="1">
    <source>
        <dbReference type="SAM" id="Phobius"/>
    </source>
</evidence>
<dbReference type="AlphaFoldDB" id="D2VPQ3"/>
<dbReference type="EMBL" id="GG738887">
    <property type="protein sequence ID" value="EFC41170.1"/>
    <property type="molecule type" value="Genomic_DNA"/>
</dbReference>
<keyword evidence="3" id="KW-1185">Reference proteome</keyword>